<dbReference type="RefSeq" id="WP_073599589.1">
    <property type="nucleotide sequence ID" value="NZ_MRCB01000011.1"/>
</dbReference>
<dbReference type="STRING" id="1921803.NIES593_10775"/>
<proteinExistence type="predicted"/>
<name>A0A1U7HH92_9CYAN</name>
<evidence type="ECO:0000313" key="2">
    <source>
        <dbReference type="EMBL" id="OKH22953.1"/>
    </source>
</evidence>
<evidence type="ECO:0000313" key="3">
    <source>
        <dbReference type="Proteomes" id="UP000186868"/>
    </source>
</evidence>
<comment type="caution">
    <text evidence="2">The sequence shown here is derived from an EMBL/GenBank/DDBJ whole genome shotgun (WGS) entry which is preliminary data.</text>
</comment>
<dbReference type="AlphaFoldDB" id="A0A1U7HH92"/>
<keyword evidence="3" id="KW-1185">Reference proteome</keyword>
<evidence type="ECO:0000256" key="1">
    <source>
        <dbReference type="SAM" id="Phobius"/>
    </source>
</evidence>
<keyword evidence="1" id="KW-1133">Transmembrane helix</keyword>
<sequence length="96" mass="10431">MMTLQQSIGASLDNSLLFAAVQNSAAGYAVFTSSAIVVLTMTIAKNFERNSVVSEHQLVSFGLKSAFFIYLALVLGFWATSLIVPKILHHSQQLLL</sequence>
<dbReference type="EMBL" id="MRCB01000011">
    <property type="protein sequence ID" value="OKH22953.1"/>
    <property type="molecule type" value="Genomic_DNA"/>
</dbReference>
<reference evidence="2 3" key="1">
    <citation type="submission" date="2016-11" db="EMBL/GenBank/DDBJ databases">
        <title>Draft Genome Sequences of Nine Cyanobacterial Strains from Diverse Habitats.</title>
        <authorList>
            <person name="Zhu T."/>
            <person name="Hou S."/>
            <person name="Lu X."/>
            <person name="Hess W.R."/>
        </authorList>
    </citation>
    <scope>NUCLEOTIDE SEQUENCE [LARGE SCALE GENOMIC DNA]</scope>
    <source>
        <strain evidence="2 3">NIES-593</strain>
    </source>
</reference>
<keyword evidence="1" id="KW-0812">Transmembrane</keyword>
<dbReference type="OrthoDB" id="9761056at2"/>
<feature type="transmembrane region" description="Helical" evidence="1">
    <location>
        <begin position="65"/>
        <end position="88"/>
    </location>
</feature>
<feature type="transmembrane region" description="Helical" evidence="1">
    <location>
        <begin position="25"/>
        <end position="44"/>
    </location>
</feature>
<keyword evidence="1" id="KW-0472">Membrane</keyword>
<protein>
    <submittedName>
        <fullName evidence="2">Uncharacterized protein</fullName>
    </submittedName>
</protein>
<organism evidence="2 3">
    <name type="scientific">Hydrococcus rivularis NIES-593</name>
    <dbReference type="NCBI Taxonomy" id="1921803"/>
    <lineage>
        <taxon>Bacteria</taxon>
        <taxon>Bacillati</taxon>
        <taxon>Cyanobacteriota</taxon>
        <taxon>Cyanophyceae</taxon>
        <taxon>Pleurocapsales</taxon>
        <taxon>Hydrococcaceae</taxon>
        <taxon>Hydrococcus</taxon>
    </lineage>
</organism>
<gene>
    <name evidence="2" type="ORF">NIES593_10775</name>
</gene>
<dbReference type="Proteomes" id="UP000186868">
    <property type="component" value="Unassembled WGS sequence"/>
</dbReference>
<accession>A0A1U7HH92</accession>